<proteinExistence type="predicted"/>
<dbReference type="EMBL" id="FOYS01000008">
    <property type="protein sequence ID" value="SFR70005.1"/>
    <property type="molecule type" value="Genomic_DNA"/>
</dbReference>
<keyword evidence="1" id="KW-1133">Transmembrane helix</keyword>
<dbReference type="STRING" id="555875.SAMN04488124_3638"/>
<feature type="transmembrane region" description="Helical" evidence="1">
    <location>
        <begin position="24"/>
        <end position="48"/>
    </location>
</feature>
<feature type="transmembrane region" description="Helical" evidence="1">
    <location>
        <begin position="60"/>
        <end position="84"/>
    </location>
</feature>
<keyword evidence="3" id="KW-1185">Reference proteome</keyword>
<name>A0A1I6ITE6_9EURY</name>
<evidence type="ECO:0000313" key="2">
    <source>
        <dbReference type="EMBL" id="SFR70005.1"/>
    </source>
</evidence>
<sequence length="128" mass="13125">MSPPPDDTPRRELDRASPTLSRRLTVAGGAFLVGLGGGVVALAVATLLLSSVADGADTAFLLGVLLFGFGTLGWSGSVLAGRGFEEMQRRLDTGADWTEMDSRRAMARIGGFGAGVMLAAATLGTLLT</sequence>
<accession>A0A1I6ITE6</accession>
<reference evidence="3" key="1">
    <citation type="submission" date="2016-10" db="EMBL/GenBank/DDBJ databases">
        <authorList>
            <person name="Varghese N."/>
            <person name="Submissions S."/>
        </authorList>
    </citation>
    <scope>NUCLEOTIDE SEQUENCE [LARGE SCALE GENOMIC DNA]</scope>
    <source>
        <strain evidence="3">CGMCC 1.8711</strain>
    </source>
</reference>
<dbReference type="Proteomes" id="UP000243250">
    <property type="component" value="Unassembled WGS sequence"/>
</dbReference>
<evidence type="ECO:0000313" key="3">
    <source>
        <dbReference type="Proteomes" id="UP000243250"/>
    </source>
</evidence>
<dbReference type="OrthoDB" id="329202at2157"/>
<organism evidence="2 3">
    <name type="scientific">Halogeometricum limi</name>
    <dbReference type="NCBI Taxonomy" id="555875"/>
    <lineage>
        <taxon>Archaea</taxon>
        <taxon>Methanobacteriati</taxon>
        <taxon>Methanobacteriota</taxon>
        <taxon>Stenosarchaea group</taxon>
        <taxon>Halobacteria</taxon>
        <taxon>Halobacteriales</taxon>
        <taxon>Haloferacaceae</taxon>
        <taxon>Halogeometricum</taxon>
    </lineage>
</organism>
<dbReference type="RefSeq" id="WP_089883572.1">
    <property type="nucleotide sequence ID" value="NZ_FOYS01000008.1"/>
</dbReference>
<keyword evidence="1" id="KW-0812">Transmembrane</keyword>
<evidence type="ECO:0000256" key="1">
    <source>
        <dbReference type="SAM" id="Phobius"/>
    </source>
</evidence>
<dbReference type="Pfam" id="PF23930">
    <property type="entry name" value="DUF7268"/>
    <property type="match status" value="1"/>
</dbReference>
<gene>
    <name evidence="2" type="ORF">SAMN04488124_3638</name>
</gene>
<dbReference type="AlphaFoldDB" id="A0A1I6ITE6"/>
<dbReference type="InterPro" id="IPR055692">
    <property type="entry name" value="DUF7268"/>
</dbReference>
<feature type="transmembrane region" description="Helical" evidence="1">
    <location>
        <begin position="105"/>
        <end position="127"/>
    </location>
</feature>
<protein>
    <submittedName>
        <fullName evidence="2">Uncharacterized protein</fullName>
    </submittedName>
</protein>
<keyword evidence="1" id="KW-0472">Membrane</keyword>